<protein>
    <submittedName>
        <fullName evidence="1">Uncharacterized protein</fullName>
    </submittedName>
</protein>
<evidence type="ECO:0000313" key="2">
    <source>
        <dbReference type="Proteomes" id="UP000292052"/>
    </source>
</evidence>
<dbReference type="Proteomes" id="UP000292052">
    <property type="component" value="Unassembled WGS sequence"/>
</dbReference>
<organism evidence="1 2">
    <name type="scientific">Asbolus verrucosus</name>
    <name type="common">Desert ironclad beetle</name>
    <dbReference type="NCBI Taxonomy" id="1661398"/>
    <lineage>
        <taxon>Eukaryota</taxon>
        <taxon>Metazoa</taxon>
        <taxon>Ecdysozoa</taxon>
        <taxon>Arthropoda</taxon>
        <taxon>Hexapoda</taxon>
        <taxon>Insecta</taxon>
        <taxon>Pterygota</taxon>
        <taxon>Neoptera</taxon>
        <taxon>Endopterygota</taxon>
        <taxon>Coleoptera</taxon>
        <taxon>Polyphaga</taxon>
        <taxon>Cucujiformia</taxon>
        <taxon>Tenebrionidae</taxon>
        <taxon>Pimeliinae</taxon>
        <taxon>Asbolus</taxon>
    </lineage>
</organism>
<name>A0A482V462_ASBVE</name>
<sequence length="56" mass="6396">MFLALGNTAALAARNYTLPFPWKRHPSVNVIRRLDQRLREQGQIMPNQKGIVPGRP</sequence>
<evidence type="ECO:0000313" key="1">
    <source>
        <dbReference type="EMBL" id="RZB38914.1"/>
    </source>
</evidence>
<proteinExistence type="predicted"/>
<feature type="non-terminal residue" evidence="1">
    <location>
        <position position="56"/>
    </location>
</feature>
<keyword evidence="2" id="KW-1185">Reference proteome</keyword>
<dbReference type="AlphaFoldDB" id="A0A482V462"/>
<accession>A0A482V462</accession>
<reference evidence="1 2" key="1">
    <citation type="submission" date="2017-03" db="EMBL/GenBank/DDBJ databases">
        <title>Genome of the blue death feigning beetle - Asbolus verrucosus.</title>
        <authorList>
            <person name="Rider S.D."/>
        </authorList>
    </citation>
    <scope>NUCLEOTIDE SEQUENCE [LARGE SCALE GENOMIC DNA]</scope>
    <source>
        <strain evidence="1">Butters</strain>
        <tissue evidence="1">Head and leg muscle</tissue>
    </source>
</reference>
<comment type="caution">
    <text evidence="1">The sequence shown here is derived from an EMBL/GenBank/DDBJ whole genome shotgun (WGS) entry which is preliminary data.</text>
</comment>
<dbReference type="OrthoDB" id="6719073at2759"/>
<gene>
    <name evidence="1" type="ORF">BDFB_013711</name>
</gene>
<dbReference type="EMBL" id="QDEB01132604">
    <property type="protein sequence ID" value="RZB38914.1"/>
    <property type="molecule type" value="Genomic_DNA"/>
</dbReference>